<dbReference type="PANTHER" id="PTHR46082">
    <property type="entry name" value="ATP/GTP-BINDING PROTEIN-RELATED"/>
    <property type="match status" value="1"/>
</dbReference>
<keyword evidence="2" id="KW-1185">Reference proteome</keyword>
<comment type="caution">
    <text evidence="1">The sequence shown here is derived from an EMBL/GenBank/DDBJ whole genome shotgun (WGS) entry which is preliminary data.</text>
</comment>
<proteinExistence type="predicted"/>
<protein>
    <recommendedName>
        <fullName evidence="3">Kinesin light chain</fullName>
    </recommendedName>
</protein>
<accession>A0AAD6GV63</accession>
<dbReference type="SUPFAM" id="SSF48452">
    <property type="entry name" value="TPR-like"/>
    <property type="match status" value="2"/>
</dbReference>
<dbReference type="AlphaFoldDB" id="A0AAD6GV63"/>
<dbReference type="Pfam" id="PF13374">
    <property type="entry name" value="TPR_10"/>
    <property type="match status" value="1"/>
</dbReference>
<dbReference type="InterPro" id="IPR053137">
    <property type="entry name" value="NLR-like"/>
</dbReference>
<organism evidence="1 2">
    <name type="scientific">Penicillium hetheringtonii</name>
    <dbReference type="NCBI Taxonomy" id="911720"/>
    <lineage>
        <taxon>Eukaryota</taxon>
        <taxon>Fungi</taxon>
        <taxon>Dikarya</taxon>
        <taxon>Ascomycota</taxon>
        <taxon>Pezizomycotina</taxon>
        <taxon>Eurotiomycetes</taxon>
        <taxon>Eurotiomycetidae</taxon>
        <taxon>Eurotiales</taxon>
        <taxon>Aspergillaceae</taxon>
        <taxon>Penicillium</taxon>
    </lineage>
</organism>
<dbReference type="PANTHER" id="PTHR46082:SF11">
    <property type="entry name" value="AAA+ ATPASE DOMAIN-CONTAINING PROTEIN-RELATED"/>
    <property type="match status" value="1"/>
</dbReference>
<dbReference type="Pfam" id="PF13424">
    <property type="entry name" value="TPR_12"/>
    <property type="match status" value="2"/>
</dbReference>
<reference evidence="1 2" key="1">
    <citation type="journal article" date="2023" name="IMA Fungus">
        <title>Comparative genomic study of the Penicillium genus elucidates a diverse pangenome and 15 lateral gene transfer events.</title>
        <authorList>
            <person name="Petersen C."/>
            <person name="Sorensen T."/>
            <person name="Nielsen M.R."/>
            <person name="Sondergaard T.E."/>
            <person name="Sorensen J.L."/>
            <person name="Fitzpatrick D.A."/>
            <person name="Frisvad J.C."/>
            <person name="Nielsen K.L."/>
        </authorList>
    </citation>
    <scope>NUCLEOTIDE SEQUENCE [LARGE SCALE GENOMIC DNA]</scope>
    <source>
        <strain evidence="1 2">IBT 29057</strain>
    </source>
</reference>
<dbReference type="Proteomes" id="UP001216150">
    <property type="component" value="Unassembled WGS sequence"/>
</dbReference>
<dbReference type="EMBL" id="JAQJAC010000003">
    <property type="protein sequence ID" value="KAJ5591298.1"/>
    <property type="molecule type" value="Genomic_DNA"/>
</dbReference>
<name>A0AAD6GV63_9EURO</name>
<evidence type="ECO:0000313" key="1">
    <source>
        <dbReference type="EMBL" id="KAJ5591298.1"/>
    </source>
</evidence>
<sequence length="277" mass="31525">MRRASLGSSFSHQGQWEKAQELLVKAIEAGKRELGEENCNILTMMENLTYAHRKQGQWIKAEQLGIQVMKMCERRFGEDHRHNIIEDVKPSILIHVPKRMEKSRDVASPAYWHQGSWQEAESLFVRVIKGRKLRLGDNHPVTILSTESLGKVYLRLRQLEEAEPLVEQVIQARKAGLGEGHPKTLGSQADLAFIWKFSGQNTDAVRLMCHVLKMREQVKGANHPDTQVYHRDLAGLGSRRSGYGCIDVGENRTNKPQGFRRSAIQLLPRSLAMLLEC</sequence>
<dbReference type="InterPro" id="IPR011990">
    <property type="entry name" value="TPR-like_helical_dom_sf"/>
</dbReference>
<dbReference type="Gene3D" id="1.25.40.10">
    <property type="entry name" value="Tetratricopeptide repeat domain"/>
    <property type="match status" value="2"/>
</dbReference>
<evidence type="ECO:0000313" key="2">
    <source>
        <dbReference type="Proteomes" id="UP001216150"/>
    </source>
</evidence>
<gene>
    <name evidence="1" type="ORF">N7450_005270</name>
</gene>
<evidence type="ECO:0008006" key="3">
    <source>
        <dbReference type="Google" id="ProtNLM"/>
    </source>
</evidence>